<evidence type="ECO:0000256" key="1">
    <source>
        <dbReference type="SAM" id="MobiDB-lite"/>
    </source>
</evidence>
<feature type="compositionally biased region" description="Acidic residues" evidence="1">
    <location>
        <begin position="1"/>
        <end position="25"/>
    </location>
</feature>
<reference evidence="2 3" key="1">
    <citation type="submission" date="2024-01" db="EMBL/GenBank/DDBJ databases">
        <title>Genome assemblies of Stephania.</title>
        <authorList>
            <person name="Yang L."/>
        </authorList>
    </citation>
    <scope>NUCLEOTIDE SEQUENCE [LARGE SCALE GENOMIC DNA]</scope>
    <source>
        <strain evidence="2">YNDBR</strain>
        <tissue evidence="2">Leaf</tissue>
    </source>
</reference>
<proteinExistence type="predicted"/>
<dbReference type="EMBL" id="JBBNAF010000013">
    <property type="protein sequence ID" value="KAK9086826.1"/>
    <property type="molecule type" value="Genomic_DNA"/>
</dbReference>
<accession>A0AAP0E583</accession>
<keyword evidence="3" id="KW-1185">Reference proteome</keyword>
<sequence>MDEEEGLDDGDDDDEDDDDDEEDEGVVVRSNVVGSSVEVANGKCRDVGPNAAEAEASNCARKKVLTSAENLRRAKIEGLI</sequence>
<feature type="region of interest" description="Disordered" evidence="1">
    <location>
        <begin position="1"/>
        <end position="29"/>
    </location>
</feature>
<evidence type="ECO:0000313" key="2">
    <source>
        <dbReference type="EMBL" id="KAK9086826.1"/>
    </source>
</evidence>
<gene>
    <name evidence="2" type="ORF">Syun_029220</name>
</gene>
<protein>
    <submittedName>
        <fullName evidence="2">Uncharacterized protein</fullName>
    </submittedName>
</protein>
<organism evidence="2 3">
    <name type="scientific">Stephania yunnanensis</name>
    <dbReference type="NCBI Taxonomy" id="152371"/>
    <lineage>
        <taxon>Eukaryota</taxon>
        <taxon>Viridiplantae</taxon>
        <taxon>Streptophyta</taxon>
        <taxon>Embryophyta</taxon>
        <taxon>Tracheophyta</taxon>
        <taxon>Spermatophyta</taxon>
        <taxon>Magnoliopsida</taxon>
        <taxon>Ranunculales</taxon>
        <taxon>Menispermaceae</taxon>
        <taxon>Menispermoideae</taxon>
        <taxon>Cissampelideae</taxon>
        <taxon>Stephania</taxon>
    </lineage>
</organism>
<dbReference type="AlphaFoldDB" id="A0AAP0E583"/>
<dbReference type="Proteomes" id="UP001420932">
    <property type="component" value="Unassembled WGS sequence"/>
</dbReference>
<name>A0AAP0E583_9MAGN</name>
<evidence type="ECO:0000313" key="3">
    <source>
        <dbReference type="Proteomes" id="UP001420932"/>
    </source>
</evidence>
<comment type="caution">
    <text evidence="2">The sequence shown here is derived from an EMBL/GenBank/DDBJ whole genome shotgun (WGS) entry which is preliminary data.</text>
</comment>